<reference evidence="1" key="1">
    <citation type="submission" date="2019-08" db="EMBL/GenBank/DDBJ databases">
        <authorList>
            <person name="Kucharzyk K."/>
            <person name="Murdoch R.W."/>
            <person name="Higgins S."/>
            <person name="Loffler F."/>
        </authorList>
    </citation>
    <scope>NUCLEOTIDE SEQUENCE</scope>
</reference>
<gene>
    <name evidence="1" type="ORF">SDC9_203582</name>
</gene>
<accession>A0A645IWW3</accession>
<protein>
    <submittedName>
        <fullName evidence="1">Uncharacterized protein</fullName>
    </submittedName>
</protein>
<evidence type="ECO:0000313" key="1">
    <source>
        <dbReference type="EMBL" id="MPN55898.1"/>
    </source>
</evidence>
<organism evidence="1">
    <name type="scientific">bioreactor metagenome</name>
    <dbReference type="NCBI Taxonomy" id="1076179"/>
    <lineage>
        <taxon>unclassified sequences</taxon>
        <taxon>metagenomes</taxon>
        <taxon>ecological metagenomes</taxon>
    </lineage>
</organism>
<dbReference type="AlphaFoldDB" id="A0A645IWW3"/>
<comment type="caution">
    <text evidence="1">The sequence shown here is derived from an EMBL/GenBank/DDBJ whole genome shotgun (WGS) entry which is preliminary data.</text>
</comment>
<dbReference type="Gene3D" id="3.90.1010.20">
    <property type="match status" value="1"/>
</dbReference>
<dbReference type="EMBL" id="VSSQ01125636">
    <property type="protein sequence ID" value="MPN55898.1"/>
    <property type="molecule type" value="Genomic_DNA"/>
</dbReference>
<sequence>MAGKYNMVKFGKAQAEWYVQAEKAEAYLIATQDPKRIAFKDEAGHTDDIAGVSINVSDFYTLVEKALAAGVKKY</sequence>
<name>A0A645IWW3_9ZZZZ</name>
<proteinExistence type="predicted"/>